<proteinExistence type="predicted"/>
<organism evidence="2 3">
    <name type="scientific">Chitinibacter fontanus</name>
    <dbReference type="NCBI Taxonomy" id="1737446"/>
    <lineage>
        <taxon>Bacteria</taxon>
        <taxon>Pseudomonadati</taxon>
        <taxon>Pseudomonadota</taxon>
        <taxon>Betaproteobacteria</taxon>
        <taxon>Neisseriales</taxon>
        <taxon>Chitinibacteraceae</taxon>
        <taxon>Chitinibacter</taxon>
    </lineage>
</organism>
<name>A0A7D5ZFL7_9NEIS</name>
<gene>
    <name evidence="2" type="ORF">HZU75_08725</name>
</gene>
<reference evidence="2 3" key="1">
    <citation type="journal article" date="2016" name="Int. J. Syst. Evol. Microbiol.">
        <title>Chitinibacter fontanus sp. nov., isolated from a spring.</title>
        <authorList>
            <person name="Sheu S.Y."/>
            <person name="Li Y.S."/>
            <person name="Young C.C."/>
            <person name="Chen W.M."/>
        </authorList>
    </citation>
    <scope>NUCLEOTIDE SEQUENCE [LARGE SCALE GENOMIC DNA]</scope>
    <source>
        <strain evidence="2 3">STM-7</strain>
    </source>
</reference>
<feature type="compositionally biased region" description="Low complexity" evidence="1">
    <location>
        <begin position="8"/>
        <end position="53"/>
    </location>
</feature>
<evidence type="ECO:0000313" key="2">
    <source>
        <dbReference type="EMBL" id="QLI81608.1"/>
    </source>
</evidence>
<dbReference type="KEGG" id="cfon:HZU75_08725"/>
<evidence type="ECO:0000256" key="1">
    <source>
        <dbReference type="SAM" id="MobiDB-lite"/>
    </source>
</evidence>
<evidence type="ECO:0000313" key="3">
    <source>
        <dbReference type="Proteomes" id="UP000510822"/>
    </source>
</evidence>
<keyword evidence="3" id="KW-1185">Reference proteome</keyword>
<feature type="compositionally biased region" description="Basic and acidic residues" evidence="1">
    <location>
        <begin position="100"/>
        <end position="115"/>
    </location>
</feature>
<dbReference type="EMBL" id="CP058952">
    <property type="protein sequence ID" value="QLI81608.1"/>
    <property type="molecule type" value="Genomic_DNA"/>
</dbReference>
<feature type="region of interest" description="Disordered" evidence="1">
    <location>
        <begin position="1"/>
        <end position="121"/>
    </location>
</feature>
<dbReference type="RefSeq" id="WP_180305719.1">
    <property type="nucleotide sequence ID" value="NZ_CP058952.1"/>
</dbReference>
<accession>A0A7D5ZFL7</accession>
<sequence length="191" mass="19559">MPSKSTLPASAPANTNETATTKPAAAKRTSSTQAAANRKPATNTAAAAPSKAPARSRRTTSSTAKPAASPQAPTVAAKAASVVKTAPAPAQETAINSSEKPVKKAEKVEKVEKTSKKSSKKTKLIRDSFTFPAADYALIAATKQRVVAAGVEVKKSELIRAGLTALAAMNDAQLLALLGGLEKIKTGRPSK</sequence>
<protein>
    <submittedName>
        <fullName evidence="2">Uncharacterized protein</fullName>
    </submittedName>
</protein>
<dbReference type="AlphaFoldDB" id="A0A7D5ZFL7"/>
<dbReference type="Proteomes" id="UP000510822">
    <property type="component" value="Chromosome"/>
</dbReference>
<feature type="compositionally biased region" description="Low complexity" evidence="1">
    <location>
        <begin position="66"/>
        <end position="90"/>
    </location>
</feature>